<name>A0AAN8GTX5_9TELE</name>
<protein>
    <submittedName>
        <fullName evidence="1">Uncharacterized protein</fullName>
    </submittedName>
</protein>
<dbReference type="Proteomes" id="UP001335648">
    <property type="component" value="Unassembled WGS sequence"/>
</dbReference>
<evidence type="ECO:0000313" key="2">
    <source>
        <dbReference type="Proteomes" id="UP001335648"/>
    </source>
</evidence>
<sequence length="166" mass="18269">MCSVPSRRTATLSPYQTFQRQPGWLQAEWLILEQHVLHSSNHLCQPQAMQSTTSTTRQSSVPVPGKMSLEFPSLGHVYLARTILYPWPPVTPDIPLQPHDVVQCFPATIVPRGLGREEAGEATRTPLGERCLFGKTLPPGSPPLGCPPLSANNPHCLTSIWTPKDT</sequence>
<accession>A0AAN8GTX5</accession>
<reference evidence="1 2" key="1">
    <citation type="journal article" date="2023" name="Mol. Biol. Evol.">
        <title>Genomics of Secondarily Temperate Adaptation in the Only Non-Antarctic Icefish.</title>
        <authorList>
            <person name="Rivera-Colon A.G."/>
            <person name="Rayamajhi N."/>
            <person name="Minhas B.F."/>
            <person name="Madrigal G."/>
            <person name="Bilyk K.T."/>
            <person name="Yoon V."/>
            <person name="Hune M."/>
            <person name="Gregory S."/>
            <person name="Cheng C.H.C."/>
            <person name="Catchen J.M."/>
        </authorList>
    </citation>
    <scope>NUCLEOTIDE SEQUENCE [LARGE SCALE GENOMIC DNA]</scope>
    <source>
        <strain evidence="1">JC2023a</strain>
    </source>
</reference>
<keyword evidence="2" id="KW-1185">Reference proteome</keyword>
<organism evidence="1 2">
    <name type="scientific">Champsocephalus esox</name>
    <name type="common">pike icefish</name>
    <dbReference type="NCBI Taxonomy" id="159716"/>
    <lineage>
        <taxon>Eukaryota</taxon>
        <taxon>Metazoa</taxon>
        <taxon>Chordata</taxon>
        <taxon>Craniata</taxon>
        <taxon>Vertebrata</taxon>
        <taxon>Euteleostomi</taxon>
        <taxon>Actinopterygii</taxon>
        <taxon>Neopterygii</taxon>
        <taxon>Teleostei</taxon>
        <taxon>Neoteleostei</taxon>
        <taxon>Acanthomorphata</taxon>
        <taxon>Eupercaria</taxon>
        <taxon>Perciformes</taxon>
        <taxon>Notothenioidei</taxon>
        <taxon>Channichthyidae</taxon>
        <taxon>Champsocephalus</taxon>
    </lineage>
</organism>
<dbReference type="EMBL" id="JAULUE010002055">
    <property type="protein sequence ID" value="KAK5891949.1"/>
    <property type="molecule type" value="Genomic_DNA"/>
</dbReference>
<comment type="caution">
    <text evidence="1">The sequence shown here is derived from an EMBL/GenBank/DDBJ whole genome shotgun (WGS) entry which is preliminary data.</text>
</comment>
<proteinExistence type="predicted"/>
<dbReference type="AlphaFoldDB" id="A0AAN8GTX5"/>
<gene>
    <name evidence="1" type="ORF">CesoFtcFv8_012378</name>
</gene>
<evidence type="ECO:0000313" key="1">
    <source>
        <dbReference type="EMBL" id="KAK5891949.1"/>
    </source>
</evidence>